<organism evidence="4 5">
    <name type="scientific">Arachis duranensis</name>
    <name type="common">Wild peanut</name>
    <dbReference type="NCBI Taxonomy" id="130453"/>
    <lineage>
        <taxon>Eukaryota</taxon>
        <taxon>Viridiplantae</taxon>
        <taxon>Streptophyta</taxon>
        <taxon>Embryophyta</taxon>
        <taxon>Tracheophyta</taxon>
        <taxon>Spermatophyta</taxon>
        <taxon>Magnoliopsida</taxon>
        <taxon>eudicotyledons</taxon>
        <taxon>Gunneridae</taxon>
        <taxon>Pentapetalae</taxon>
        <taxon>rosids</taxon>
        <taxon>fabids</taxon>
        <taxon>Fabales</taxon>
        <taxon>Fabaceae</taxon>
        <taxon>Papilionoideae</taxon>
        <taxon>50 kb inversion clade</taxon>
        <taxon>dalbergioids sensu lato</taxon>
        <taxon>Dalbergieae</taxon>
        <taxon>Pterocarpus clade</taxon>
        <taxon>Arachis</taxon>
    </lineage>
</organism>
<keyword evidence="1" id="KW-0863">Zinc-finger</keyword>
<evidence type="ECO:0000256" key="2">
    <source>
        <dbReference type="SAM" id="MobiDB-lite"/>
    </source>
</evidence>
<dbReference type="InterPro" id="IPR005162">
    <property type="entry name" value="Retrotrans_gag_dom"/>
</dbReference>
<dbReference type="GO" id="GO:0008270">
    <property type="term" value="F:zinc ion binding"/>
    <property type="evidence" value="ECO:0007669"/>
    <property type="project" value="UniProtKB-KW"/>
</dbReference>
<dbReference type="OrthoDB" id="1936908at2759"/>
<reference evidence="4" key="1">
    <citation type="journal article" date="2016" name="Nat. Genet.">
        <title>The genome sequences of Arachis duranensis and Arachis ipaensis, the diploid ancestors of cultivated peanut.</title>
        <authorList>
            <person name="Bertioli D.J."/>
            <person name="Cannon S.B."/>
            <person name="Froenicke L."/>
            <person name="Huang G."/>
            <person name="Farmer A.D."/>
            <person name="Cannon E.K."/>
            <person name="Liu X."/>
            <person name="Gao D."/>
            <person name="Clevenger J."/>
            <person name="Dash S."/>
            <person name="Ren L."/>
            <person name="Moretzsohn M.C."/>
            <person name="Shirasawa K."/>
            <person name="Huang W."/>
            <person name="Vidigal B."/>
            <person name="Abernathy B."/>
            <person name="Chu Y."/>
            <person name="Niederhuth C.E."/>
            <person name="Umale P."/>
            <person name="Araujo A.C."/>
            <person name="Kozik A."/>
            <person name="Kim K.D."/>
            <person name="Burow M.D."/>
            <person name="Varshney R.K."/>
            <person name="Wang X."/>
            <person name="Zhang X."/>
            <person name="Barkley N."/>
            <person name="Guimaraes P.M."/>
            <person name="Isobe S."/>
            <person name="Guo B."/>
            <person name="Liao B."/>
            <person name="Stalker H.T."/>
            <person name="Schmitz R.J."/>
            <person name="Scheffler B.E."/>
            <person name="Leal-Bertioli S.C."/>
            <person name="Xun X."/>
            <person name="Jackson S.A."/>
            <person name="Michelmore R."/>
            <person name="Ozias-Akins P."/>
        </authorList>
    </citation>
    <scope>NUCLEOTIDE SEQUENCE [LARGE SCALE GENOMIC DNA]</scope>
    <source>
        <strain evidence="4">cv. V14167</strain>
    </source>
</reference>
<sequence>MATRGQDQARSRESRNEQSADNHAEFMAVMANLASTLEANAAVTLQAVRRLIQPARSGNENGEGAEDSLSGVLRTLVAFRKAGPLVFNGLTNHTEAENWFQTVEHALLTHHVPYDKFVKYVTYQLVGGAQQWWQGERRLLRQQNMNITWALFGEAFYKKYFHESLREARELELLQLKQRFTTIAEYTGKFEELCKFSRISQGTPESYEEWKCIGYEVGLREDIKRVVAPLMIRRFSELVDTARFVEEYARTVASSRNTHGGNSSWELDDHLGPRGQNFKKDGHTPQQLQGQGNFGRGNKAQFHQVKGNGHCYNCGKPGHISKYCRHGRKRDEGQNQ</sequence>
<keyword evidence="1" id="KW-0479">Metal-binding</keyword>
<dbReference type="AlphaFoldDB" id="A0A6P4AX83"/>
<dbReference type="InterPro" id="IPR036875">
    <property type="entry name" value="Znf_CCHC_sf"/>
</dbReference>
<dbReference type="SMART" id="SM00343">
    <property type="entry name" value="ZnF_C2HC"/>
    <property type="match status" value="1"/>
</dbReference>
<evidence type="ECO:0000256" key="1">
    <source>
        <dbReference type="PROSITE-ProRule" id="PRU00047"/>
    </source>
</evidence>
<evidence type="ECO:0000313" key="5">
    <source>
        <dbReference type="RefSeq" id="XP_015932462.1"/>
    </source>
</evidence>
<dbReference type="SUPFAM" id="SSF57756">
    <property type="entry name" value="Retrovirus zinc finger-like domains"/>
    <property type="match status" value="1"/>
</dbReference>
<dbReference type="GeneID" id="107458774"/>
<dbReference type="KEGG" id="adu:107458774"/>
<dbReference type="Pfam" id="PF03732">
    <property type="entry name" value="Retrotrans_gag"/>
    <property type="match status" value="1"/>
</dbReference>
<dbReference type="Proteomes" id="UP000515211">
    <property type="component" value="Chromosome 7"/>
</dbReference>
<name>A0A6P4AX83_ARADU</name>
<evidence type="ECO:0000313" key="4">
    <source>
        <dbReference type="Proteomes" id="UP000515211"/>
    </source>
</evidence>
<proteinExistence type="predicted"/>
<feature type="domain" description="CCHC-type" evidence="3">
    <location>
        <begin position="311"/>
        <end position="325"/>
    </location>
</feature>
<reference evidence="5" key="2">
    <citation type="submission" date="2025-08" db="UniProtKB">
        <authorList>
            <consortium name="RefSeq"/>
        </authorList>
    </citation>
    <scope>IDENTIFICATION</scope>
    <source>
        <tissue evidence="5">Whole plant</tissue>
    </source>
</reference>
<dbReference type="PANTHER" id="PTHR34482">
    <property type="entry name" value="DNA DAMAGE-INDUCIBLE PROTEIN 1-LIKE"/>
    <property type="match status" value="1"/>
</dbReference>
<dbReference type="GO" id="GO:0003676">
    <property type="term" value="F:nucleic acid binding"/>
    <property type="evidence" value="ECO:0007669"/>
    <property type="project" value="InterPro"/>
</dbReference>
<evidence type="ECO:0000259" key="3">
    <source>
        <dbReference type="PROSITE" id="PS50158"/>
    </source>
</evidence>
<keyword evidence="4" id="KW-1185">Reference proteome</keyword>
<dbReference type="PROSITE" id="PS50158">
    <property type="entry name" value="ZF_CCHC"/>
    <property type="match status" value="1"/>
</dbReference>
<protein>
    <submittedName>
        <fullName evidence="5">Uncharacterized protein LOC107458774</fullName>
    </submittedName>
</protein>
<feature type="compositionally biased region" description="Basic and acidic residues" evidence="2">
    <location>
        <begin position="267"/>
        <end position="283"/>
    </location>
</feature>
<dbReference type="Gene3D" id="4.10.60.10">
    <property type="entry name" value="Zinc finger, CCHC-type"/>
    <property type="match status" value="1"/>
</dbReference>
<dbReference type="RefSeq" id="XP_015932462.1">
    <property type="nucleotide sequence ID" value="XM_016076976.1"/>
</dbReference>
<keyword evidence="1" id="KW-0862">Zinc</keyword>
<accession>A0A6P4AX83</accession>
<feature type="compositionally biased region" description="Basic and acidic residues" evidence="2">
    <location>
        <begin position="7"/>
        <end position="21"/>
    </location>
</feature>
<dbReference type="PANTHER" id="PTHR34482:SF36">
    <property type="entry name" value="RETROTRANSPOSON GAG DOMAIN-CONTAINING PROTEIN"/>
    <property type="match status" value="1"/>
</dbReference>
<dbReference type="InterPro" id="IPR001878">
    <property type="entry name" value="Znf_CCHC"/>
</dbReference>
<feature type="compositionally biased region" description="Polar residues" evidence="2">
    <location>
        <begin position="255"/>
        <end position="265"/>
    </location>
</feature>
<feature type="region of interest" description="Disordered" evidence="2">
    <location>
        <begin position="255"/>
        <end position="298"/>
    </location>
</feature>
<feature type="region of interest" description="Disordered" evidence="2">
    <location>
        <begin position="1"/>
        <end position="21"/>
    </location>
</feature>
<gene>
    <name evidence="5" type="primary">LOC107458774</name>
</gene>